<dbReference type="InterPro" id="IPR036249">
    <property type="entry name" value="Thioredoxin-like_sf"/>
</dbReference>
<evidence type="ECO:0000313" key="2">
    <source>
        <dbReference type="EMBL" id="SPO32794.1"/>
    </source>
</evidence>
<proteinExistence type="predicted"/>
<protein>
    <recommendedName>
        <fullName evidence="1">GST N-terminal domain-containing protein</fullName>
    </recommendedName>
</protein>
<dbReference type="AlphaFoldDB" id="A0A5C3EQ69"/>
<dbReference type="SUPFAM" id="SSF52833">
    <property type="entry name" value="Thioredoxin-like"/>
    <property type="match status" value="1"/>
</dbReference>
<dbReference type="PANTHER" id="PTHR43968:SF6">
    <property type="entry name" value="GLUTATHIONE S-TRANSFERASE OMEGA"/>
    <property type="match status" value="1"/>
</dbReference>
<dbReference type="InterPro" id="IPR004045">
    <property type="entry name" value="Glutathione_S-Trfase_N"/>
</dbReference>
<dbReference type="SFLD" id="SFLDS00019">
    <property type="entry name" value="Glutathione_Transferase_(cytos"/>
    <property type="match status" value="1"/>
</dbReference>
<dbReference type="EMBL" id="OOIN01000048">
    <property type="protein sequence ID" value="SPO32794.1"/>
    <property type="molecule type" value="Genomic_DNA"/>
</dbReference>
<name>A0A5C3EQ69_9BASI</name>
<reference evidence="2 3" key="1">
    <citation type="submission" date="2018-03" db="EMBL/GenBank/DDBJ databases">
        <authorList>
            <person name="Guldener U."/>
        </authorList>
    </citation>
    <scope>NUCLEOTIDE SEQUENCE [LARGE SCALE GENOMIC DNA]</scope>
    <source>
        <strain evidence="2 3">NBRC100155</strain>
    </source>
</reference>
<dbReference type="GO" id="GO:0005737">
    <property type="term" value="C:cytoplasm"/>
    <property type="evidence" value="ECO:0007669"/>
    <property type="project" value="TreeGrafter"/>
</dbReference>
<dbReference type="InterPro" id="IPR040079">
    <property type="entry name" value="Glutathione_S-Trfase"/>
</dbReference>
<keyword evidence="3" id="KW-1185">Reference proteome</keyword>
<sequence>MSSPKNLLYTAKVCPYAARAELALALAGIQHETFQVDLFNKPEWYNKVNSASKVPVLVTDVGSEDEFKLPESLVIVEYINDLTSSLFPSSSSPQFRAGSRYIVERYIQLVQPHYISTALRGDATCLPSLRAGLIEFNTLLQSFDSKQKRKGNFIQSQTNFGYADLNIAPFIARILSASKHGILPQSELGGHIPIHTEIEQGVDGLERIKSWWDSVETVEAWQKVWNEEAYLEPAKRMVAQREAARTNK</sequence>
<dbReference type="OrthoDB" id="202840at2759"/>
<evidence type="ECO:0000259" key="1">
    <source>
        <dbReference type="PROSITE" id="PS50404"/>
    </source>
</evidence>
<dbReference type="PANTHER" id="PTHR43968">
    <property type="match status" value="1"/>
</dbReference>
<feature type="domain" description="GST N-terminal" evidence="1">
    <location>
        <begin position="4"/>
        <end position="87"/>
    </location>
</feature>
<gene>
    <name evidence="2" type="ORF">UTRI_05696_B</name>
</gene>
<dbReference type="Pfam" id="PF13417">
    <property type="entry name" value="GST_N_3"/>
    <property type="match status" value="1"/>
</dbReference>
<dbReference type="PROSITE" id="PS50404">
    <property type="entry name" value="GST_NTER"/>
    <property type="match status" value="1"/>
</dbReference>
<dbReference type="InterPro" id="IPR050983">
    <property type="entry name" value="GST_Omega/HSP26"/>
</dbReference>
<evidence type="ECO:0000313" key="3">
    <source>
        <dbReference type="Proteomes" id="UP000324022"/>
    </source>
</evidence>
<dbReference type="Proteomes" id="UP000324022">
    <property type="component" value="Unassembled WGS sequence"/>
</dbReference>
<dbReference type="Gene3D" id="1.20.1050.10">
    <property type="match status" value="1"/>
</dbReference>
<organism evidence="2 3">
    <name type="scientific">Ustilago trichophora</name>
    <dbReference type="NCBI Taxonomy" id="86804"/>
    <lineage>
        <taxon>Eukaryota</taxon>
        <taxon>Fungi</taxon>
        <taxon>Dikarya</taxon>
        <taxon>Basidiomycota</taxon>
        <taxon>Ustilaginomycotina</taxon>
        <taxon>Ustilaginomycetes</taxon>
        <taxon>Ustilaginales</taxon>
        <taxon>Ustilaginaceae</taxon>
        <taxon>Ustilago</taxon>
    </lineage>
</organism>
<dbReference type="Gene3D" id="3.40.30.10">
    <property type="entry name" value="Glutaredoxin"/>
    <property type="match status" value="1"/>
</dbReference>
<accession>A0A5C3EQ69</accession>